<dbReference type="PANTHER" id="PTHR43212:SF3">
    <property type="entry name" value="QUERCETIN 2,3-DIOXYGENASE"/>
    <property type="match status" value="1"/>
</dbReference>
<organism evidence="2 3">
    <name type="scientific">Hymenobacter ginkgonis</name>
    <dbReference type="NCBI Taxonomy" id="2682976"/>
    <lineage>
        <taxon>Bacteria</taxon>
        <taxon>Pseudomonadati</taxon>
        <taxon>Bacteroidota</taxon>
        <taxon>Cytophagia</taxon>
        <taxon>Cytophagales</taxon>
        <taxon>Hymenobacteraceae</taxon>
        <taxon>Hymenobacter</taxon>
    </lineage>
</organism>
<dbReference type="InterPro" id="IPR012093">
    <property type="entry name" value="Pirin"/>
</dbReference>
<dbReference type="RefSeq" id="WP_157562074.1">
    <property type="nucleotide sequence ID" value="NZ_WQKZ01000001.1"/>
</dbReference>
<dbReference type="Proteomes" id="UP000441336">
    <property type="component" value="Unassembled WGS sequence"/>
</dbReference>
<dbReference type="EMBL" id="WQKZ01000001">
    <property type="protein sequence ID" value="MVN75325.1"/>
    <property type="molecule type" value="Genomic_DNA"/>
</dbReference>
<accession>A0A7K1TAA5</accession>
<comment type="caution">
    <text evidence="2">The sequence shown here is derived from an EMBL/GenBank/DDBJ whole genome shotgun (WGS) entry which is preliminary data.</text>
</comment>
<reference evidence="2 3" key="1">
    <citation type="submission" date="2019-12" db="EMBL/GenBank/DDBJ databases">
        <title>Hymenobacter sp. HMF4947 Genome sequencing and assembly.</title>
        <authorList>
            <person name="Kang H."/>
            <person name="Cha I."/>
            <person name="Kim H."/>
            <person name="Joh K."/>
        </authorList>
    </citation>
    <scope>NUCLEOTIDE SEQUENCE [LARGE SCALE GENOMIC DNA]</scope>
    <source>
        <strain evidence="2 3">HMF4947</strain>
    </source>
</reference>
<keyword evidence="3" id="KW-1185">Reference proteome</keyword>
<dbReference type="InterPro" id="IPR011051">
    <property type="entry name" value="RmlC_Cupin_sf"/>
</dbReference>
<evidence type="ECO:0000313" key="3">
    <source>
        <dbReference type="Proteomes" id="UP000441336"/>
    </source>
</evidence>
<dbReference type="Gene3D" id="2.60.120.10">
    <property type="entry name" value="Jelly Rolls"/>
    <property type="match status" value="2"/>
</dbReference>
<dbReference type="SUPFAM" id="SSF51182">
    <property type="entry name" value="RmlC-like cupins"/>
    <property type="match status" value="1"/>
</dbReference>
<proteinExistence type="predicted"/>
<name>A0A7K1TAA5_9BACT</name>
<dbReference type="InterPro" id="IPR041602">
    <property type="entry name" value="Quercetinase_C"/>
</dbReference>
<dbReference type="AlphaFoldDB" id="A0A7K1TAA5"/>
<protein>
    <recommendedName>
        <fullName evidence="1">Quercetin 2,3-dioxygenase C-terminal cupin domain-containing protein</fullName>
    </recommendedName>
</protein>
<feature type="domain" description="Quercetin 2,3-dioxygenase C-terminal cupin" evidence="1">
    <location>
        <begin position="168"/>
        <end position="232"/>
    </location>
</feature>
<dbReference type="InterPro" id="IPR014710">
    <property type="entry name" value="RmlC-like_jellyroll"/>
</dbReference>
<sequence length="233" mass="25534">MAAQTPGKIFLADQRGLVETSYHRRYCTFSFGDYAHAHKGPFGRLHGFNEETLAGTQTLALPIGQATYVLLIPITGDLAYRTATLPMATLQVGEMQLLTLPSGDALHLANPYETELISFLHLWVHAAEPTLPIATQRFTFNLAAAPNQLIEVLPPLANQGLPFGVRIGQFAGRREANYHVQPGADFFAFVLAGAFEVEGRLLHEHDGLALWQVADVELEALSNYATILVLELN</sequence>
<evidence type="ECO:0000313" key="2">
    <source>
        <dbReference type="EMBL" id="MVN75325.1"/>
    </source>
</evidence>
<dbReference type="Pfam" id="PF17954">
    <property type="entry name" value="Pirin_C_2"/>
    <property type="match status" value="1"/>
</dbReference>
<dbReference type="PANTHER" id="PTHR43212">
    <property type="entry name" value="QUERCETIN 2,3-DIOXYGENASE"/>
    <property type="match status" value="1"/>
</dbReference>
<evidence type="ECO:0000259" key="1">
    <source>
        <dbReference type="Pfam" id="PF17954"/>
    </source>
</evidence>
<gene>
    <name evidence="2" type="ORF">GO988_03205</name>
</gene>